<gene>
    <name evidence="4" type="ORF">SAMN05216260_10727</name>
</gene>
<evidence type="ECO:0000256" key="1">
    <source>
        <dbReference type="SAM" id="MobiDB-lite"/>
    </source>
</evidence>
<feature type="region of interest" description="Disordered" evidence="1">
    <location>
        <begin position="38"/>
        <end position="125"/>
    </location>
</feature>
<dbReference type="OrthoDB" id="3854042at2"/>
<accession>A0A1G7JQ63</accession>
<dbReference type="EMBL" id="FNAX01000007">
    <property type="protein sequence ID" value="SDF27082.1"/>
    <property type="molecule type" value="Genomic_DNA"/>
</dbReference>
<dbReference type="Pfam" id="PF14016">
    <property type="entry name" value="DUF4232"/>
    <property type="match status" value="1"/>
</dbReference>
<evidence type="ECO:0000313" key="5">
    <source>
        <dbReference type="Proteomes" id="UP000198614"/>
    </source>
</evidence>
<evidence type="ECO:0000259" key="3">
    <source>
        <dbReference type="Pfam" id="PF14016"/>
    </source>
</evidence>
<dbReference type="AlphaFoldDB" id="A0A1G7JQ63"/>
<evidence type="ECO:0000313" key="4">
    <source>
        <dbReference type="EMBL" id="SDF27082.1"/>
    </source>
</evidence>
<feature type="compositionally biased region" description="Low complexity" evidence="1">
    <location>
        <begin position="38"/>
        <end position="110"/>
    </location>
</feature>
<evidence type="ECO:0000256" key="2">
    <source>
        <dbReference type="SAM" id="SignalP"/>
    </source>
</evidence>
<feature type="chain" id="PRO_5038970261" description="DUF4232 domain-containing protein" evidence="2">
    <location>
        <begin position="36"/>
        <end position="252"/>
    </location>
</feature>
<dbReference type="InterPro" id="IPR025326">
    <property type="entry name" value="DUF4232"/>
</dbReference>
<name>A0A1G7JQ63_9ACTN</name>
<keyword evidence="2" id="KW-0732">Signal</keyword>
<dbReference type="Proteomes" id="UP000198614">
    <property type="component" value="Unassembled WGS sequence"/>
</dbReference>
<organism evidence="4 5">
    <name type="scientific">Streptomyces griseoaurantiacus</name>
    <dbReference type="NCBI Taxonomy" id="68213"/>
    <lineage>
        <taxon>Bacteria</taxon>
        <taxon>Bacillati</taxon>
        <taxon>Actinomycetota</taxon>
        <taxon>Actinomycetes</taxon>
        <taxon>Kitasatosporales</taxon>
        <taxon>Streptomycetaceae</taxon>
        <taxon>Streptomyces</taxon>
        <taxon>Streptomyces aurantiacus group</taxon>
    </lineage>
</organism>
<proteinExistence type="predicted"/>
<feature type="domain" description="DUF4232" evidence="3">
    <location>
        <begin position="122"/>
        <end position="243"/>
    </location>
</feature>
<feature type="signal peptide" evidence="2">
    <location>
        <begin position="1"/>
        <end position="35"/>
    </location>
</feature>
<protein>
    <recommendedName>
        <fullName evidence="3">DUF4232 domain-containing protein</fullName>
    </recommendedName>
</protein>
<sequence length="252" mass="24791">MSGNARTTSRASFRTPRTRLLAAATLAVAAFALTACEDGTGTENSGSSTSSGSTASDSSSHSSKGGSALGDTSSGSDDSGADSGSSAAKGTSAGSGTAGKSGTRASAGRSAGKKDTGKPVKCSSSSVRFTASKVNRPVNHLLLTATNRGTKSCVLPAYPMAKLGDAQSVPPVVEASRPQSTVVLSPGGSGYAGVLLSSADGSGRNGYTAKTLSIPLDDGTIGTATLPSGGVFVDDSLKVTYWQGGMSDALEY</sequence>
<reference evidence="4 5" key="1">
    <citation type="submission" date="2016-10" db="EMBL/GenBank/DDBJ databases">
        <authorList>
            <person name="de Groot N.N."/>
        </authorList>
    </citation>
    <scope>NUCLEOTIDE SEQUENCE [LARGE SCALE GENOMIC DNA]</scope>
    <source>
        <strain evidence="4 5">CGMCC 4.1859</strain>
    </source>
</reference>